<accession>A0A7S3CQ52</accession>
<name>A0A7S3CQ52_9SPIT</name>
<dbReference type="EMBL" id="HBIA01011931">
    <property type="protein sequence ID" value="CAE0234238.1"/>
    <property type="molecule type" value="Transcribed_RNA"/>
</dbReference>
<proteinExistence type="predicted"/>
<gene>
    <name evidence="1" type="ORF">SRAS04492_LOCUS6042</name>
</gene>
<organism evidence="1">
    <name type="scientific">Strombidium rassoulzadegani</name>
    <dbReference type="NCBI Taxonomy" id="1082188"/>
    <lineage>
        <taxon>Eukaryota</taxon>
        <taxon>Sar</taxon>
        <taxon>Alveolata</taxon>
        <taxon>Ciliophora</taxon>
        <taxon>Intramacronucleata</taxon>
        <taxon>Spirotrichea</taxon>
        <taxon>Oligotrichia</taxon>
        <taxon>Strombidiidae</taxon>
        <taxon>Strombidium</taxon>
    </lineage>
</organism>
<evidence type="ECO:0000313" key="1">
    <source>
        <dbReference type="EMBL" id="CAE0234238.1"/>
    </source>
</evidence>
<protein>
    <submittedName>
        <fullName evidence="1">Uncharacterized protein</fullName>
    </submittedName>
</protein>
<sequence>MADHHQAIADRDKLIFDKYNSPEFSTFTKSQFDKDRLIEEFNRIQNQKEQRRLHRKEEDNMYRKASLLRDMDETNAYIRGQNEREIRKRTDLRDAERKLRGDVGKVNQFTSPKIAEILDIYKRQTVKNVLAKKYKVELQQQILDKRLREENERLYLDDKQMAINGSLIQKVNPKLFEAKFGSVEKLKADQKYLAEECRRLNDVKHNKFFLQNTLRSQRFKD</sequence>
<dbReference type="AlphaFoldDB" id="A0A7S3CQ52"/>
<reference evidence="1" key="1">
    <citation type="submission" date="2021-01" db="EMBL/GenBank/DDBJ databases">
        <authorList>
            <person name="Corre E."/>
            <person name="Pelletier E."/>
            <person name="Niang G."/>
            <person name="Scheremetjew M."/>
            <person name="Finn R."/>
            <person name="Kale V."/>
            <person name="Holt S."/>
            <person name="Cochrane G."/>
            <person name="Meng A."/>
            <person name="Brown T."/>
            <person name="Cohen L."/>
        </authorList>
    </citation>
    <scope>NUCLEOTIDE SEQUENCE</scope>
    <source>
        <strain evidence="1">Ras09</strain>
    </source>
</reference>